<dbReference type="Pfam" id="PF02120">
    <property type="entry name" value="Flg_hook"/>
    <property type="match status" value="1"/>
</dbReference>
<evidence type="ECO:0000256" key="1">
    <source>
        <dbReference type="SAM" id="MobiDB-lite"/>
    </source>
</evidence>
<feature type="domain" description="Flagellar hook-length control protein-like C-terminal" evidence="2">
    <location>
        <begin position="45"/>
        <end position="123"/>
    </location>
</feature>
<dbReference type="Proteomes" id="UP001652503">
    <property type="component" value="Unassembled WGS sequence"/>
</dbReference>
<keyword evidence="3" id="KW-0282">Flagellum</keyword>
<proteinExistence type="predicted"/>
<accession>A0ABT2Z4U3</accession>
<dbReference type="RefSeq" id="WP_263722628.1">
    <property type="nucleotide sequence ID" value="NZ_JAOWLA010000015.1"/>
</dbReference>
<dbReference type="InterPro" id="IPR021136">
    <property type="entry name" value="Flagellar_hook_control-like_C"/>
</dbReference>
<name>A0ABT2Z4U3_9RHOB</name>
<keyword evidence="3" id="KW-0969">Cilium</keyword>
<dbReference type="CDD" id="cd17470">
    <property type="entry name" value="T3SS_Flik_C"/>
    <property type="match status" value="1"/>
</dbReference>
<feature type="region of interest" description="Disordered" evidence="1">
    <location>
        <begin position="118"/>
        <end position="149"/>
    </location>
</feature>
<keyword evidence="4" id="KW-1185">Reference proteome</keyword>
<dbReference type="EMBL" id="JAOWLA010000015">
    <property type="protein sequence ID" value="MCV2866096.1"/>
    <property type="molecule type" value="Genomic_DNA"/>
</dbReference>
<protein>
    <submittedName>
        <fullName evidence="3">Flagellar hook-length control protein FliK</fullName>
    </submittedName>
</protein>
<evidence type="ECO:0000313" key="3">
    <source>
        <dbReference type="EMBL" id="MCV2866096.1"/>
    </source>
</evidence>
<reference evidence="3 4" key="1">
    <citation type="submission" date="2022-10" db="EMBL/GenBank/DDBJ databases">
        <title>Defluviimonas sp. nov., isolated from ocean surface water.</title>
        <authorList>
            <person name="He W."/>
            <person name="Wang L."/>
            <person name="Zhang D.-F."/>
        </authorList>
    </citation>
    <scope>NUCLEOTIDE SEQUENCE [LARGE SCALE GENOMIC DNA]</scope>
    <source>
        <strain evidence="3 4">WL0075</strain>
    </source>
</reference>
<feature type="compositionally biased region" description="Gly residues" evidence="1">
    <location>
        <begin position="118"/>
        <end position="128"/>
    </location>
</feature>
<dbReference type="InterPro" id="IPR038610">
    <property type="entry name" value="FliK-like_C_sf"/>
</dbReference>
<dbReference type="Gene3D" id="3.30.750.140">
    <property type="match status" value="1"/>
</dbReference>
<evidence type="ECO:0000313" key="4">
    <source>
        <dbReference type="Proteomes" id="UP001652503"/>
    </source>
</evidence>
<gene>
    <name evidence="3" type="ORF">OE647_15335</name>
</gene>
<sequence length="165" mass="16750">MALPSPAPVATALIPAAFAPGAGTFGDPRRDLPGAASRIAEQLAAAVAVRPEGVDVTLRPEELGHVRISIERRGAEVAVTVVADRAETSDLMRRHADLLAAEFRAAGFGNCSFHFGQQRGGQAPGRGGETVSDSKAEGVAGPPGSHPAAVEAATTQVGAGLDLRV</sequence>
<evidence type="ECO:0000259" key="2">
    <source>
        <dbReference type="Pfam" id="PF02120"/>
    </source>
</evidence>
<keyword evidence="3" id="KW-0966">Cell projection</keyword>
<comment type="caution">
    <text evidence="3">The sequence shown here is derived from an EMBL/GenBank/DDBJ whole genome shotgun (WGS) entry which is preliminary data.</text>
</comment>
<organism evidence="3 4">
    <name type="scientific">Albidovulum sediminicola</name>
    <dbReference type="NCBI Taxonomy" id="2984331"/>
    <lineage>
        <taxon>Bacteria</taxon>
        <taxon>Pseudomonadati</taxon>
        <taxon>Pseudomonadota</taxon>
        <taxon>Alphaproteobacteria</taxon>
        <taxon>Rhodobacterales</taxon>
        <taxon>Paracoccaceae</taxon>
        <taxon>Albidovulum</taxon>
    </lineage>
</organism>